<organism evidence="2 3">
    <name type="scientific">Mycena metata</name>
    <dbReference type="NCBI Taxonomy" id="1033252"/>
    <lineage>
        <taxon>Eukaryota</taxon>
        <taxon>Fungi</taxon>
        <taxon>Dikarya</taxon>
        <taxon>Basidiomycota</taxon>
        <taxon>Agaricomycotina</taxon>
        <taxon>Agaricomycetes</taxon>
        <taxon>Agaricomycetidae</taxon>
        <taxon>Agaricales</taxon>
        <taxon>Marasmiineae</taxon>
        <taxon>Mycenaceae</taxon>
        <taxon>Mycena</taxon>
    </lineage>
</organism>
<evidence type="ECO:0000313" key="3">
    <source>
        <dbReference type="Proteomes" id="UP001215598"/>
    </source>
</evidence>
<evidence type="ECO:0000256" key="1">
    <source>
        <dbReference type="SAM" id="SignalP"/>
    </source>
</evidence>
<evidence type="ECO:0008006" key="4">
    <source>
        <dbReference type="Google" id="ProtNLM"/>
    </source>
</evidence>
<reference evidence="2" key="1">
    <citation type="submission" date="2023-03" db="EMBL/GenBank/DDBJ databases">
        <title>Massive genome expansion in bonnet fungi (Mycena s.s.) driven by repeated elements and novel gene families across ecological guilds.</title>
        <authorList>
            <consortium name="Lawrence Berkeley National Laboratory"/>
            <person name="Harder C.B."/>
            <person name="Miyauchi S."/>
            <person name="Viragh M."/>
            <person name="Kuo A."/>
            <person name="Thoen E."/>
            <person name="Andreopoulos B."/>
            <person name="Lu D."/>
            <person name="Skrede I."/>
            <person name="Drula E."/>
            <person name="Henrissat B."/>
            <person name="Morin E."/>
            <person name="Kohler A."/>
            <person name="Barry K."/>
            <person name="LaButti K."/>
            <person name="Morin E."/>
            <person name="Salamov A."/>
            <person name="Lipzen A."/>
            <person name="Mereny Z."/>
            <person name="Hegedus B."/>
            <person name="Baldrian P."/>
            <person name="Stursova M."/>
            <person name="Weitz H."/>
            <person name="Taylor A."/>
            <person name="Grigoriev I.V."/>
            <person name="Nagy L.G."/>
            <person name="Martin F."/>
            <person name="Kauserud H."/>
        </authorList>
    </citation>
    <scope>NUCLEOTIDE SEQUENCE</scope>
    <source>
        <strain evidence="2">CBHHK182m</strain>
    </source>
</reference>
<name>A0AAD7N7A6_9AGAR</name>
<feature type="chain" id="PRO_5042294647" description="Secreted protein" evidence="1">
    <location>
        <begin position="27"/>
        <end position="70"/>
    </location>
</feature>
<dbReference type="AlphaFoldDB" id="A0AAD7N7A6"/>
<accession>A0AAD7N7A6</accession>
<keyword evidence="3" id="KW-1185">Reference proteome</keyword>
<proteinExistence type="predicted"/>
<gene>
    <name evidence="2" type="ORF">B0H16DRAFT_1551076</name>
</gene>
<comment type="caution">
    <text evidence="2">The sequence shown here is derived from an EMBL/GenBank/DDBJ whole genome shotgun (WGS) entry which is preliminary data.</text>
</comment>
<evidence type="ECO:0000313" key="2">
    <source>
        <dbReference type="EMBL" id="KAJ7749687.1"/>
    </source>
</evidence>
<sequence>MNFSGRVLLPACICFATLLKQCSVQSQRGFDPEHRDGGRCTLHCRHPHGYCARVLEVYDHCHGYSKIHER</sequence>
<dbReference type="EMBL" id="JARKIB010000068">
    <property type="protein sequence ID" value="KAJ7749687.1"/>
    <property type="molecule type" value="Genomic_DNA"/>
</dbReference>
<feature type="signal peptide" evidence="1">
    <location>
        <begin position="1"/>
        <end position="26"/>
    </location>
</feature>
<keyword evidence="1" id="KW-0732">Signal</keyword>
<protein>
    <recommendedName>
        <fullName evidence="4">Secreted protein</fullName>
    </recommendedName>
</protein>
<dbReference type="Proteomes" id="UP001215598">
    <property type="component" value="Unassembled WGS sequence"/>
</dbReference>